<dbReference type="AlphaFoldDB" id="A0A7R7XY06"/>
<organism evidence="2 3">
    <name type="scientific">Aspergillus puulaauensis</name>
    <dbReference type="NCBI Taxonomy" id="1220207"/>
    <lineage>
        <taxon>Eukaryota</taxon>
        <taxon>Fungi</taxon>
        <taxon>Dikarya</taxon>
        <taxon>Ascomycota</taxon>
        <taxon>Pezizomycotina</taxon>
        <taxon>Eurotiomycetes</taxon>
        <taxon>Eurotiomycetidae</taxon>
        <taxon>Eurotiales</taxon>
        <taxon>Aspergillaceae</taxon>
        <taxon>Aspergillus</taxon>
    </lineage>
</organism>
<proteinExistence type="predicted"/>
<gene>
    <name evidence="2" type="ORF">APUU_71122S</name>
</gene>
<dbReference type="Proteomes" id="UP000654913">
    <property type="component" value="Chromosome 7"/>
</dbReference>
<sequence length="145" mass="15998">MGIGYSTREPTVHSHQSLTDWDCSRCDAQFSRFQKRSPVSPVSSPQTGLEQVSIVVVTSDHLSSRRVRLRTAGSRERRKGEGEGERKWKTCLAWYCLFVSCLFVGITMGEFLGCVPSPSEARPPQLTAVGLSLQRLHAIRCAGSG</sequence>
<protein>
    <submittedName>
        <fullName evidence="2">Uncharacterized protein</fullName>
    </submittedName>
</protein>
<accession>A0A7R7XY06</accession>
<reference evidence="2" key="1">
    <citation type="submission" date="2021-01" db="EMBL/GenBank/DDBJ databases">
        <authorList>
            <consortium name="Aspergillus puulaauensis MK2 genome sequencing consortium"/>
            <person name="Kazuki M."/>
            <person name="Futagami T."/>
        </authorList>
    </citation>
    <scope>NUCLEOTIDE SEQUENCE</scope>
    <source>
        <strain evidence="2">MK2</strain>
    </source>
</reference>
<dbReference type="GeneID" id="64979549"/>
<keyword evidence="1" id="KW-1133">Transmembrane helix</keyword>
<feature type="transmembrane region" description="Helical" evidence="1">
    <location>
        <begin position="92"/>
        <end position="113"/>
    </location>
</feature>
<keyword evidence="1" id="KW-0472">Membrane</keyword>
<dbReference type="EMBL" id="AP024449">
    <property type="protein sequence ID" value="BCS29552.1"/>
    <property type="molecule type" value="Genomic_DNA"/>
</dbReference>
<name>A0A7R7XY06_9EURO</name>
<keyword evidence="3" id="KW-1185">Reference proteome</keyword>
<dbReference type="RefSeq" id="XP_041561738.1">
    <property type="nucleotide sequence ID" value="XM_041696071.1"/>
</dbReference>
<keyword evidence="1" id="KW-0812">Transmembrane</keyword>
<evidence type="ECO:0000313" key="2">
    <source>
        <dbReference type="EMBL" id="BCS29552.1"/>
    </source>
</evidence>
<reference evidence="2" key="2">
    <citation type="submission" date="2021-02" db="EMBL/GenBank/DDBJ databases">
        <title>Aspergillus puulaauensis MK2 genome sequence.</title>
        <authorList>
            <person name="Futagami T."/>
            <person name="Mori K."/>
            <person name="Kadooka C."/>
            <person name="Tanaka T."/>
        </authorList>
    </citation>
    <scope>NUCLEOTIDE SEQUENCE</scope>
    <source>
        <strain evidence="2">MK2</strain>
    </source>
</reference>
<evidence type="ECO:0000256" key="1">
    <source>
        <dbReference type="SAM" id="Phobius"/>
    </source>
</evidence>
<dbReference type="KEGG" id="apuu:APUU_71122S"/>
<evidence type="ECO:0000313" key="3">
    <source>
        <dbReference type="Proteomes" id="UP000654913"/>
    </source>
</evidence>